<dbReference type="Proteomes" id="UP000317998">
    <property type="component" value="Unassembled WGS sequence"/>
</dbReference>
<dbReference type="SUPFAM" id="SSF51395">
    <property type="entry name" value="FMN-linked oxidoreductases"/>
    <property type="match status" value="1"/>
</dbReference>
<gene>
    <name evidence="7" type="ORF">FB562_1654</name>
</gene>
<dbReference type="Pfam" id="PF00724">
    <property type="entry name" value="Oxidored_FMN"/>
    <property type="match status" value="1"/>
</dbReference>
<organism evidence="7 8">
    <name type="scientific">Homoserinimonas aerilata</name>
    <dbReference type="NCBI Taxonomy" id="1162970"/>
    <lineage>
        <taxon>Bacteria</taxon>
        <taxon>Bacillati</taxon>
        <taxon>Actinomycetota</taxon>
        <taxon>Actinomycetes</taxon>
        <taxon>Micrococcales</taxon>
        <taxon>Microbacteriaceae</taxon>
        <taxon>Homoserinimonas</taxon>
    </lineage>
</organism>
<accession>A0A542YKD0</accession>
<dbReference type="GO" id="GO:0010181">
    <property type="term" value="F:FMN binding"/>
    <property type="evidence" value="ECO:0007669"/>
    <property type="project" value="InterPro"/>
</dbReference>
<dbReference type="InterPro" id="IPR044152">
    <property type="entry name" value="YqjM-like"/>
</dbReference>
<dbReference type="OrthoDB" id="3169239at2"/>
<evidence type="ECO:0000256" key="3">
    <source>
        <dbReference type="ARBA" id="ARBA00022643"/>
    </source>
</evidence>
<evidence type="ECO:0000256" key="1">
    <source>
        <dbReference type="ARBA" id="ARBA00001917"/>
    </source>
</evidence>
<comment type="caution">
    <text evidence="7">The sequence shown here is derived from an EMBL/GenBank/DDBJ whole genome shotgun (WGS) entry which is preliminary data.</text>
</comment>
<dbReference type="Gene3D" id="3.20.20.70">
    <property type="entry name" value="Aldolase class I"/>
    <property type="match status" value="1"/>
</dbReference>
<sequence length="380" mass="40809">MQSTIVWSVTASSTPALFSPLSIRSTVFRNRIWAAPMCQYAVDLEDGVPTDWHLVHLGSIARGGAGLVMTEATGVSPEGRISAEDTGIYTDEQRDVWARIVDFIHSQGAAAGIQLAHAGRKASVFREWGDQDGTRPVSEGGWQTLAPSAIAFDGYDTPVALDSAGIDGVVDDFVSAAHRSVEAGFDVIEVHAAHGYLLHQFLSPLSNLRDDEYGGSLENRARLLLRVVTAVRAAIGEEKVLFVRFSGTDWVEGAWDVEQTTTVARWASEAGADLFDISTGGVVDGVKISVGPGYQVPFAEHVRREGGVRTSAVGLISDARHASQVIESGQADAVMLGRKLLRDPNFPQRAAIELGLDAHTAGGLVPPQYNRARWHDEVDS</sequence>
<name>A0A542YKD0_9MICO</name>
<evidence type="ECO:0000256" key="4">
    <source>
        <dbReference type="ARBA" id="ARBA00022857"/>
    </source>
</evidence>
<comment type="cofactor">
    <cofactor evidence="1">
        <name>FMN</name>
        <dbReference type="ChEBI" id="CHEBI:58210"/>
    </cofactor>
</comment>
<dbReference type="InterPro" id="IPR013785">
    <property type="entry name" value="Aldolase_TIM"/>
</dbReference>
<keyword evidence="5" id="KW-0560">Oxidoreductase</keyword>
<evidence type="ECO:0000259" key="6">
    <source>
        <dbReference type="Pfam" id="PF00724"/>
    </source>
</evidence>
<dbReference type="EMBL" id="VFOM01000001">
    <property type="protein sequence ID" value="TQL48559.1"/>
    <property type="molecule type" value="Genomic_DNA"/>
</dbReference>
<dbReference type="PANTHER" id="PTHR43303:SF4">
    <property type="entry name" value="NADPH DEHYDROGENASE C23G7.10C-RELATED"/>
    <property type="match status" value="1"/>
</dbReference>
<dbReference type="InterPro" id="IPR001155">
    <property type="entry name" value="OxRdtase_FMN_N"/>
</dbReference>
<reference evidence="7 8" key="1">
    <citation type="submission" date="2019-06" db="EMBL/GenBank/DDBJ databases">
        <title>Sequencing the genomes of 1000 actinobacteria strains.</title>
        <authorList>
            <person name="Klenk H.-P."/>
        </authorList>
    </citation>
    <scope>NUCLEOTIDE SEQUENCE [LARGE SCALE GENOMIC DNA]</scope>
    <source>
        <strain evidence="7 8">DSM 26477</strain>
    </source>
</reference>
<dbReference type="AlphaFoldDB" id="A0A542YKD0"/>
<dbReference type="PANTHER" id="PTHR43303">
    <property type="entry name" value="NADPH DEHYDROGENASE C23G7.10C-RELATED"/>
    <property type="match status" value="1"/>
</dbReference>
<evidence type="ECO:0000256" key="5">
    <source>
        <dbReference type="ARBA" id="ARBA00023002"/>
    </source>
</evidence>
<proteinExistence type="predicted"/>
<keyword evidence="2" id="KW-0285">Flavoprotein</keyword>
<dbReference type="GO" id="GO:0050661">
    <property type="term" value="F:NADP binding"/>
    <property type="evidence" value="ECO:0007669"/>
    <property type="project" value="InterPro"/>
</dbReference>
<keyword evidence="3" id="KW-0288">FMN</keyword>
<protein>
    <submittedName>
        <fullName evidence="7">2,4-dienoyl-CoA reductase-like NADH-dependent reductase (Old Yellow Enzyme family)</fullName>
    </submittedName>
</protein>
<feature type="domain" description="NADH:flavin oxidoreductase/NADH oxidase N-terminal" evidence="6">
    <location>
        <begin position="17"/>
        <end position="353"/>
    </location>
</feature>
<dbReference type="CDD" id="cd02932">
    <property type="entry name" value="OYE_YqiM_FMN"/>
    <property type="match status" value="1"/>
</dbReference>
<evidence type="ECO:0000313" key="7">
    <source>
        <dbReference type="EMBL" id="TQL48559.1"/>
    </source>
</evidence>
<keyword evidence="4" id="KW-0521">NADP</keyword>
<evidence type="ECO:0000256" key="2">
    <source>
        <dbReference type="ARBA" id="ARBA00022630"/>
    </source>
</evidence>
<keyword evidence="8" id="KW-1185">Reference proteome</keyword>
<dbReference type="GO" id="GO:0003959">
    <property type="term" value="F:NADPH dehydrogenase activity"/>
    <property type="evidence" value="ECO:0007669"/>
    <property type="project" value="InterPro"/>
</dbReference>
<evidence type="ECO:0000313" key="8">
    <source>
        <dbReference type="Proteomes" id="UP000317998"/>
    </source>
</evidence>